<dbReference type="PANTHER" id="PTHR34204:SF3">
    <property type="entry name" value="ASCH DOMAIN-CONTAINING PROTEIN"/>
    <property type="match status" value="1"/>
</dbReference>
<organism evidence="1 2">
    <name type="scientific">Tenacibaculum platacis</name>
    <dbReference type="NCBI Taxonomy" id="3137852"/>
    <lineage>
        <taxon>Bacteria</taxon>
        <taxon>Pseudomonadati</taxon>
        <taxon>Bacteroidota</taxon>
        <taxon>Flavobacteriia</taxon>
        <taxon>Flavobacteriales</taxon>
        <taxon>Flavobacteriaceae</taxon>
        <taxon>Tenacibaculum</taxon>
    </lineage>
</organism>
<evidence type="ECO:0000313" key="2">
    <source>
        <dbReference type="Proteomes" id="UP001497416"/>
    </source>
</evidence>
<evidence type="ECO:0000313" key="1">
    <source>
        <dbReference type="EMBL" id="CAL2078016.1"/>
    </source>
</evidence>
<name>A0ABM9NT50_9FLAO</name>
<keyword evidence="2" id="KW-1185">Reference proteome</keyword>
<comment type="caution">
    <text evidence="1">The sequence shown here is derived from an EMBL/GenBank/DDBJ whole genome shotgun (WGS) entry which is preliminary data.</text>
</comment>
<dbReference type="Proteomes" id="UP001497416">
    <property type="component" value="Unassembled WGS sequence"/>
</dbReference>
<accession>A0ABM9NT50</accession>
<sequence length="226" mass="27203">MKKENLYQKLMFVKEEILQRNSNHYLVHFKNEHLEEFANNLCSYDESKEFLNKFNLPFFDEEIKVDRSESFKEFLCLFNEEQLENALKVQQTKMEDFLIVLGQRLTSASVRNEEAIPPLDNDLFVASFQLYNSQISKVVRAFEKHSERLEKNFWGKVKGNPKQKEEKVREILKFIFEHKTWWNVYYHFQHELVYEIRVASGHGVRWKMSNLDFIGFVEPFLNSENV</sequence>
<dbReference type="PANTHER" id="PTHR34204">
    <property type="entry name" value="RNA-BINDING ASCH DOMAIN PROTEIN"/>
    <property type="match status" value="1"/>
</dbReference>
<dbReference type="EMBL" id="CAXIXY010000003">
    <property type="protein sequence ID" value="CAL2078016.1"/>
    <property type="molecule type" value="Genomic_DNA"/>
</dbReference>
<reference evidence="1 2" key="1">
    <citation type="submission" date="2024-05" db="EMBL/GenBank/DDBJ databases">
        <authorList>
            <person name="Duchaud E."/>
        </authorList>
    </citation>
    <scope>NUCLEOTIDE SEQUENCE [LARGE SCALE GENOMIC DNA]</scope>
    <source>
        <strain evidence="1">Ena-SAMPLE-TAB-13-05-2024-13:56:06:370-140302</strain>
    </source>
</reference>
<proteinExistence type="predicted"/>
<protein>
    <submittedName>
        <fullName evidence="1">Uncharacterized protein</fullName>
    </submittedName>
</protein>
<gene>
    <name evidence="1" type="ORF">T190607A01A_10625</name>
</gene>
<dbReference type="RefSeq" id="WP_348710254.1">
    <property type="nucleotide sequence ID" value="NZ_CAXIXY010000003.1"/>
</dbReference>